<keyword evidence="2" id="KW-1185">Reference proteome</keyword>
<protein>
    <submittedName>
        <fullName evidence="1">Uncharacterized protein</fullName>
    </submittedName>
</protein>
<sequence length="117" mass="12849">MITRSVNFVSCSALNRSSHCPLEAIVAAELDDNEICLYGQVSNMKDIGDGDIGVGKSGRNPIINNLVQVNQTTGDNRGDHFGATKPIGMYFRTHREEETQTHITKSPTQVCIGWQLD</sequence>
<accession>A0A448WTZ9</accession>
<dbReference type="EMBL" id="CAAALY010045507">
    <property type="protein sequence ID" value="VEL20255.1"/>
    <property type="molecule type" value="Genomic_DNA"/>
</dbReference>
<dbReference type="AlphaFoldDB" id="A0A448WTZ9"/>
<name>A0A448WTZ9_9PLAT</name>
<organism evidence="1 2">
    <name type="scientific">Protopolystoma xenopodis</name>
    <dbReference type="NCBI Taxonomy" id="117903"/>
    <lineage>
        <taxon>Eukaryota</taxon>
        <taxon>Metazoa</taxon>
        <taxon>Spiralia</taxon>
        <taxon>Lophotrochozoa</taxon>
        <taxon>Platyhelminthes</taxon>
        <taxon>Monogenea</taxon>
        <taxon>Polyopisthocotylea</taxon>
        <taxon>Polystomatidea</taxon>
        <taxon>Polystomatidae</taxon>
        <taxon>Protopolystoma</taxon>
    </lineage>
</organism>
<dbReference type="Proteomes" id="UP000784294">
    <property type="component" value="Unassembled WGS sequence"/>
</dbReference>
<proteinExistence type="predicted"/>
<evidence type="ECO:0000313" key="2">
    <source>
        <dbReference type="Proteomes" id="UP000784294"/>
    </source>
</evidence>
<gene>
    <name evidence="1" type="ORF">PXEA_LOCUS13695</name>
</gene>
<evidence type="ECO:0000313" key="1">
    <source>
        <dbReference type="EMBL" id="VEL20255.1"/>
    </source>
</evidence>
<reference evidence="1" key="1">
    <citation type="submission" date="2018-11" db="EMBL/GenBank/DDBJ databases">
        <authorList>
            <consortium name="Pathogen Informatics"/>
        </authorList>
    </citation>
    <scope>NUCLEOTIDE SEQUENCE</scope>
</reference>
<comment type="caution">
    <text evidence="1">The sequence shown here is derived from an EMBL/GenBank/DDBJ whole genome shotgun (WGS) entry which is preliminary data.</text>
</comment>